<evidence type="ECO:0000256" key="1">
    <source>
        <dbReference type="SAM" id="Coils"/>
    </source>
</evidence>
<evidence type="ECO:0000313" key="3">
    <source>
        <dbReference type="Proteomes" id="UP001470230"/>
    </source>
</evidence>
<evidence type="ECO:0000313" key="2">
    <source>
        <dbReference type="EMBL" id="KAK8842334.1"/>
    </source>
</evidence>
<gene>
    <name evidence="2" type="ORF">M9Y10_025912</name>
</gene>
<keyword evidence="3" id="KW-1185">Reference proteome</keyword>
<feature type="coiled-coil region" evidence="1">
    <location>
        <begin position="79"/>
        <end position="120"/>
    </location>
</feature>
<comment type="caution">
    <text evidence="2">The sequence shown here is derived from an EMBL/GenBank/DDBJ whole genome shotgun (WGS) entry which is preliminary data.</text>
</comment>
<protein>
    <submittedName>
        <fullName evidence="2">Uncharacterized protein</fullName>
    </submittedName>
</protein>
<organism evidence="2 3">
    <name type="scientific">Tritrichomonas musculus</name>
    <dbReference type="NCBI Taxonomy" id="1915356"/>
    <lineage>
        <taxon>Eukaryota</taxon>
        <taxon>Metamonada</taxon>
        <taxon>Parabasalia</taxon>
        <taxon>Tritrichomonadida</taxon>
        <taxon>Tritrichomonadidae</taxon>
        <taxon>Tritrichomonas</taxon>
    </lineage>
</organism>
<keyword evidence="1" id="KW-0175">Coiled coil</keyword>
<proteinExistence type="predicted"/>
<sequence>MSKDIDDDDFIKNQLISKPLVKNSARVTVSANRLAKIKDLNQKLESLSTDPNIEELNVINKRISDNKQHISEIKSLLPSDKQVKQLKELLQENQAKKEKLDKVTTEIDKLSEECDKYDQAKAFLSILIEKTITSIYPTFKKDDNIHEKLIHSVEEDSNFQYGSDLLNLIKNAKTPK</sequence>
<accession>A0ABR2H7Z4</accession>
<name>A0ABR2H7Z4_9EUKA</name>
<reference evidence="2 3" key="1">
    <citation type="submission" date="2024-04" db="EMBL/GenBank/DDBJ databases">
        <title>Tritrichomonas musculus Genome.</title>
        <authorList>
            <person name="Alves-Ferreira E."/>
            <person name="Grigg M."/>
            <person name="Lorenzi H."/>
            <person name="Galac M."/>
        </authorList>
    </citation>
    <scope>NUCLEOTIDE SEQUENCE [LARGE SCALE GENOMIC DNA]</scope>
    <source>
        <strain evidence="2 3">EAF2021</strain>
    </source>
</reference>
<dbReference type="EMBL" id="JAPFFF010000038">
    <property type="protein sequence ID" value="KAK8842334.1"/>
    <property type="molecule type" value="Genomic_DNA"/>
</dbReference>
<dbReference type="Proteomes" id="UP001470230">
    <property type="component" value="Unassembled WGS sequence"/>
</dbReference>